<dbReference type="Gene3D" id="3.40.109.10">
    <property type="entry name" value="NADH Oxidase"/>
    <property type="match status" value="1"/>
</dbReference>
<dbReference type="InterPro" id="IPR000415">
    <property type="entry name" value="Nitroreductase-like"/>
</dbReference>
<evidence type="ECO:0000313" key="3">
    <source>
        <dbReference type="Proteomes" id="UP001501116"/>
    </source>
</evidence>
<protein>
    <submittedName>
        <fullName evidence="2">Nitroreductase family protein</fullName>
    </submittedName>
</protein>
<name>A0ABP5CKJ5_9PSEU</name>
<evidence type="ECO:0000313" key="2">
    <source>
        <dbReference type="EMBL" id="GAA1964504.1"/>
    </source>
</evidence>
<accession>A0ABP5CKJ5</accession>
<dbReference type="SUPFAM" id="SSF55469">
    <property type="entry name" value="FMN-dependent nitroreductase-like"/>
    <property type="match status" value="2"/>
</dbReference>
<dbReference type="RefSeq" id="WP_344420728.1">
    <property type="nucleotide sequence ID" value="NZ_BAAANN010000015.1"/>
</dbReference>
<gene>
    <name evidence="2" type="ORF">GCM10009754_40430</name>
</gene>
<dbReference type="PANTHER" id="PTHR23026:SF123">
    <property type="entry name" value="NAD(P)H NITROREDUCTASE RV3131-RELATED"/>
    <property type="match status" value="1"/>
</dbReference>
<dbReference type="NCBIfam" id="NF047509">
    <property type="entry name" value="Rv3131_FMN_oxido"/>
    <property type="match status" value="1"/>
</dbReference>
<dbReference type="PANTHER" id="PTHR23026">
    <property type="entry name" value="NADPH NITROREDUCTASE"/>
    <property type="match status" value="1"/>
</dbReference>
<dbReference type="Pfam" id="PF00881">
    <property type="entry name" value="Nitroreductase"/>
    <property type="match status" value="1"/>
</dbReference>
<evidence type="ECO:0000259" key="1">
    <source>
        <dbReference type="Pfam" id="PF00881"/>
    </source>
</evidence>
<organism evidence="2 3">
    <name type="scientific">Amycolatopsis minnesotensis</name>
    <dbReference type="NCBI Taxonomy" id="337894"/>
    <lineage>
        <taxon>Bacteria</taxon>
        <taxon>Bacillati</taxon>
        <taxon>Actinomycetota</taxon>
        <taxon>Actinomycetes</taxon>
        <taxon>Pseudonocardiales</taxon>
        <taxon>Pseudonocardiaceae</taxon>
        <taxon>Amycolatopsis</taxon>
    </lineage>
</organism>
<sequence length="322" mass="34329">MTDTITPVGRLTAGTVTAVLHAAALAPSRHNTQPWRFRCTPDGIDVLADPVRSLPATDPGQRELLMSCGAALFNLRVAIQAHGIDPATTLCPRRDEPDLLATVRPFAKRSVDTRIALLAGAIATRRTNRGEFSSRAVSAPALNAMRSAAESERAWMPQLDTTQLHRLRELVVTADRIQRESAAVLRELNEWTGRAPTAVDGVPVLSTVNGSDAWLLHECGGSGPLGTPTVVVIGSVEDGQPDRVRVGQAMQRVLLTATAAGLSVSFISQPVEVPSARAELRQVLGGGIWPQIVLRVGYGGPVPSTPRRPLHDMIAGEQVRTG</sequence>
<proteinExistence type="predicted"/>
<dbReference type="InterPro" id="IPR029479">
    <property type="entry name" value="Nitroreductase"/>
</dbReference>
<dbReference type="Proteomes" id="UP001501116">
    <property type="component" value="Unassembled WGS sequence"/>
</dbReference>
<comment type="caution">
    <text evidence="2">The sequence shown here is derived from an EMBL/GenBank/DDBJ whole genome shotgun (WGS) entry which is preliminary data.</text>
</comment>
<keyword evidence="3" id="KW-1185">Reference proteome</keyword>
<feature type="domain" description="Nitroreductase" evidence="1">
    <location>
        <begin position="122"/>
        <end position="298"/>
    </location>
</feature>
<reference evidence="3" key="1">
    <citation type="journal article" date="2019" name="Int. J. Syst. Evol. Microbiol.">
        <title>The Global Catalogue of Microorganisms (GCM) 10K type strain sequencing project: providing services to taxonomists for standard genome sequencing and annotation.</title>
        <authorList>
            <consortium name="The Broad Institute Genomics Platform"/>
            <consortium name="The Broad Institute Genome Sequencing Center for Infectious Disease"/>
            <person name="Wu L."/>
            <person name="Ma J."/>
        </authorList>
    </citation>
    <scope>NUCLEOTIDE SEQUENCE [LARGE SCALE GENOMIC DNA]</scope>
    <source>
        <strain evidence="3">JCM 14545</strain>
    </source>
</reference>
<dbReference type="EMBL" id="BAAANN010000015">
    <property type="protein sequence ID" value="GAA1964504.1"/>
    <property type="molecule type" value="Genomic_DNA"/>
</dbReference>
<dbReference type="InterPro" id="IPR050627">
    <property type="entry name" value="Nitroreductase/BluB"/>
</dbReference>